<dbReference type="Gene3D" id="3.40.50.300">
    <property type="entry name" value="P-loop containing nucleotide triphosphate hydrolases"/>
    <property type="match status" value="1"/>
</dbReference>
<feature type="region of interest" description="Disordered" evidence="4">
    <location>
        <begin position="9"/>
        <end position="30"/>
    </location>
</feature>
<dbReference type="EMBL" id="HE573021">
    <property type="protein sequence ID" value="CCC47923.1"/>
    <property type="molecule type" value="Genomic_DNA"/>
</dbReference>
<comment type="similarity">
    <text evidence="1">Belongs to the AAA ATPase family.</text>
</comment>
<reference evidence="6" key="1">
    <citation type="journal article" date="2012" name="Proc. Natl. Acad. Sci. U.S.A.">
        <title>Antigenic diversity is generated by distinct evolutionary mechanisms in African trypanosome species.</title>
        <authorList>
            <person name="Jackson A.P."/>
            <person name="Berry A."/>
            <person name="Aslett M."/>
            <person name="Allison H.C."/>
            <person name="Burton P."/>
            <person name="Vavrova-Anderson J."/>
            <person name="Brown R."/>
            <person name="Browne H."/>
            <person name="Corton N."/>
            <person name="Hauser H."/>
            <person name="Gamble J."/>
            <person name="Gilderthorp R."/>
            <person name="Marcello L."/>
            <person name="McQuillan J."/>
            <person name="Otto T.D."/>
            <person name="Quail M.A."/>
            <person name="Sanders M.J."/>
            <person name="van Tonder A."/>
            <person name="Ginger M.L."/>
            <person name="Field M.C."/>
            <person name="Barry J.D."/>
            <person name="Hertz-Fowler C."/>
            <person name="Berriman M."/>
        </authorList>
    </citation>
    <scope>NUCLEOTIDE SEQUENCE</scope>
    <source>
        <strain evidence="6">Y486</strain>
    </source>
</reference>
<dbReference type="VEuPathDB" id="TriTrypDB:TvY486_0501320"/>
<feature type="region of interest" description="Disordered" evidence="4">
    <location>
        <begin position="479"/>
        <end position="520"/>
    </location>
</feature>
<protein>
    <submittedName>
        <fullName evidence="6">Putative katanin-like protein</fullName>
    </submittedName>
</protein>
<dbReference type="InterPro" id="IPR003593">
    <property type="entry name" value="AAA+_ATPase"/>
</dbReference>
<dbReference type="InterPro" id="IPR050304">
    <property type="entry name" value="MT-severing_AAA_ATPase"/>
</dbReference>
<organism evidence="6">
    <name type="scientific">Trypanosoma vivax (strain Y486)</name>
    <dbReference type="NCBI Taxonomy" id="1055687"/>
    <lineage>
        <taxon>Eukaryota</taxon>
        <taxon>Discoba</taxon>
        <taxon>Euglenozoa</taxon>
        <taxon>Kinetoplastea</taxon>
        <taxon>Metakinetoplastina</taxon>
        <taxon>Trypanosomatida</taxon>
        <taxon>Trypanosomatidae</taxon>
        <taxon>Trypanosoma</taxon>
        <taxon>Duttonella</taxon>
    </lineage>
</organism>
<dbReference type="FunFam" id="1.10.8.60:FF:000022">
    <property type="entry name" value="Fidgetin like 1"/>
    <property type="match status" value="1"/>
</dbReference>
<dbReference type="FunFam" id="3.40.50.300:FF:000093">
    <property type="entry name" value="Fidgetin-like 1"/>
    <property type="match status" value="1"/>
</dbReference>
<feature type="domain" description="AAA+ ATPase" evidence="5">
    <location>
        <begin position="641"/>
        <end position="777"/>
    </location>
</feature>
<feature type="region of interest" description="Disordered" evidence="4">
    <location>
        <begin position="533"/>
        <end position="560"/>
    </location>
</feature>
<dbReference type="PANTHER" id="PTHR23074">
    <property type="entry name" value="AAA DOMAIN-CONTAINING"/>
    <property type="match status" value="1"/>
</dbReference>
<evidence type="ECO:0000256" key="2">
    <source>
        <dbReference type="ARBA" id="ARBA00022741"/>
    </source>
</evidence>
<accession>G0TVF7</accession>
<proteinExistence type="inferred from homology"/>
<gene>
    <name evidence="6" type="ORF">TVY486_0501320</name>
</gene>
<dbReference type="InterPro" id="IPR003959">
    <property type="entry name" value="ATPase_AAA_core"/>
</dbReference>
<dbReference type="GO" id="GO:0016887">
    <property type="term" value="F:ATP hydrolysis activity"/>
    <property type="evidence" value="ECO:0007669"/>
    <property type="project" value="InterPro"/>
</dbReference>
<dbReference type="InterPro" id="IPR003960">
    <property type="entry name" value="ATPase_AAA_CS"/>
</dbReference>
<name>G0TVF7_TRYVY</name>
<dbReference type="SUPFAM" id="SSF52540">
    <property type="entry name" value="P-loop containing nucleoside triphosphate hydrolases"/>
    <property type="match status" value="1"/>
</dbReference>
<keyword evidence="2" id="KW-0547">Nucleotide-binding</keyword>
<evidence type="ECO:0000256" key="3">
    <source>
        <dbReference type="ARBA" id="ARBA00022840"/>
    </source>
</evidence>
<dbReference type="Pfam" id="PF09336">
    <property type="entry name" value="Vps4_C"/>
    <property type="match status" value="1"/>
</dbReference>
<dbReference type="Pfam" id="PF17862">
    <property type="entry name" value="AAA_lid_3"/>
    <property type="match status" value="1"/>
</dbReference>
<evidence type="ECO:0000256" key="4">
    <source>
        <dbReference type="SAM" id="MobiDB-lite"/>
    </source>
</evidence>
<keyword evidence="3" id="KW-0067">ATP-binding</keyword>
<dbReference type="SMART" id="SM00382">
    <property type="entry name" value="AAA"/>
    <property type="match status" value="1"/>
</dbReference>
<dbReference type="Gene3D" id="1.10.8.60">
    <property type="match status" value="1"/>
</dbReference>
<dbReference type="OMA" id="THASNRR"/>
<dbReference type="AlphaFoldDB" id="G0TVF7"/>
<dbReference type="PROSITE" id="PS00674">
    <property type="entry name" value="AAA"/>
    <property type="match status" value="1"/>
</dbReference>
<evidence type="ECO:0000259" key="5">
    <source>
        <dbReference type="SMART" id="SM00382"/>
    </source>
</evidence>
<sequence>MFATLRRIRSSYGETKDGSNVSTHASNRRERGGEIGAAVFDSIGYSEHCLLRLHEERRATAAVVAGDQAAKEQMAQFMSRVVRHHMQAIAYEAGVSMAESHDSACKKQQESKMFFGGDTERSAEATTVSASRLLMGNKTDVGQFLWMNRTMALGATCSMLESAHLPPGSLVSRNVRQRETVQSKAPEMETASVHDTVRFLREAHPALRAVLLDVAAYVAETCSEREFGANSQIHTPMSQQPSTPPLTQPGRERLQSSSQGKPTTRPLKRERGGESGVEVIGPPTARRPSSFVVKINEGVMRPSMAPQLSDSLATNGIPGAAANQSKVQLATPVDGYGKLSSTQNVGSQSSLSGSVVKTIPVAQTMESGRLQPTAPHIPLSQMFKSAPRHQQVVSGCLLAEKLDEFNDAEESNRCGGRLGREYQRTAGRVPNHRKRDDGNDEVLAQSIGEGGVGNVNGGGFITASEQLLADVKAKRTTTSNFSMQRRTPALGLRRTGFVPPFQQQPAHSKNDAGGSASNAGGALHVNEVLSSVARNNRVSPDPRGGGRGAGASGRRCEGSDAEVGEYPASLLLPDGSVPPILQPLDPSLVTQIAMEILENGAGAQSVGWDDIAGLEHAKRSVEEAIVWPLRRPDLFVGLRDPPRGLLLFGPPGTGKTMIARAIANRAQCTFLNISASSLMSKWMGDGEKMVRCLFAVATVKQPSVIFIDEIDSLLSMRGEGEMDSVRRVKTEFLVQLDGVSTNQGDRVLLIGATNRPDELDEAARRRMEKRLYIPLPDTPARVELVKRLLYTMEQQYVQQMDKKDVEGKAGIPQAVVHAVDESDISEIAAVTDGFSGADIKQLCREAAMGPLREVTTRLKDVALCDLRPIKRQDFMQALRRIRPSVGTSEVQRYLEWNRQFGTFSLEDESVADTAVGTVD</sequence>
<feature type="region of interest" description="Disordered" evidence="4">
    <location>
        <begin position="228"/>
        <end position="285"/>
    </location>
</feature>
<evidence type="ECO:0000313" key="6">
    <source>
        <dbReference type="EMBL" id="CCC47923.1"/>
    </source>
</evidence>
<dbReference type="InterPro" id="IPR015415">
    <property type="entry name" value="Spast_Vps4_C"/>
</dbReference>
<dbReference type="PANTHER" id="PTHR23074:SF17">
    <property type="entry name" value="FIDGETIN-LIKE PROTEIN 1"/>
    <property type="match status" value="1"/>
</dbReference>
<dbReference type="InterPro" id="IPR041569">
    <property type="entry name" value="AAA_lid_3"/>
</dbReference>
<dbReference type="InterPro" id="IPR027417">
    <property type="entry name" value="P-loop_NTPase"/>
</dbReference>
<evidence type="ECO:0000256" key="1">
    <source>
        <dbReference type="ARBA" id="ARBA00006914"/>
    </source>
</evidence>
<dbReference type="GO" id="GO:0005524">
    <property type="term" value="F:ATP binding"/>
    <property type="evidence" value="ECO:0007669"/>
    <property type="project" value="UniProtKB-KW"/>
</dbReference>
<dbReference type="Pfam" id="PF00004">
    <property type="entry name" value="AAA"/>
    <property type="match status" value="1"/>
</dbReference>